<protein>
    <recommendedName>
        <fullName evidence="4">DUF3329 domain-containing protein</fullName>
    </recommendedName>
</protein>
<comment type="caution">
    <text evidence="2">The sequence shown here is derived from an EMBL/GenBank/DDBJ whole genome shotgun (WGS) entry which is preliminary data.</text>
</comment>
<keyword evidence="1" id="KW-1133">Transmembrane helix</keyword>
<keyword evidence="1" id="KW-0812">Transmembrane</keyword>
<evidence type="ECO:0000313" key="2">
    <source>
        <dbReference type="EMBL" id="KAA9369000.1"/>
    </source>
</evidence>
<sequence length="72" mass="8552">MKPLQGWPMFEFDDPRFRPLWTRVLISGSCFAWTAFEFWMGSVGWAMLFGAMGLWSAFRFFVTFDPDKKKQD</sequence>
<dbReference type="Proteomes" id="UP000327108">
    <property type="component" value="Unassembled WGS sequence"/>
</dbReference>
<keyword evidence="3" id="KW-1185">Reference proteome</keyword>
<name>A0A5N1K059_9HYPH</name>
<evidence type="ECO:0008006" key="4">
    <source>
        <dbReference type="Google" id="ProtNLM"/>
    </source>
</evidence>
<dbReference type="AlphaFoldDB" id="A0A5N1K059"/>
<reference evidence="2 3" key="1">
    <citation type="submission" date="2019-09" db="EMBL/GenBank/DDBJ databases">
        <title>Biological control of the noxious weed angled onion (Allium triquetrum) thwarted by endophytic bacteria in Victoria, Australia.</title>
        <authorList>
            <person name="Tehranchian P."/>
            <person name="Adair R.J."/>
            <person name="Van T.H."/>
            <person name="Morrison P.D."/>
            <person name="Williams H."/>
            <person name="Lawrie A.C."/>
        </authorList>
    </citation>
    <scope>NUCLEOTIDE SEQUENCE [LARGE SCALE GENOMIC DNA]</scope>
    <source>
        <strain evidence="2 3">RPTAtOch1</strain>
    </source>
</reference>
<feature type="transmembrane region" description="Helical" evidence="1">
    <location>
        <begin position="42"/>
        <end position="62"/>
    </location>
</feature>
<organism evidence="2 3">
    <name type="scientific">Ochrobactrum quorumnocens</name>
    <dbReference type="NCBI Taxonomy" id="271865"/>
    <lineage>
        <taxon>Bacteria</taxon>
        <taxon>Pseudomonadati</taxon>
        <taxon>Pseudomonadota</taxon>
        <taxon>Alphaproteobacteria</taxon>
        <taxon>Hyphomicrobiales</taxon>
        <taxon>Brucellaceae</taxon>
        <taxon>Brucella/Ochrobactrum group</taxon>
        <taxon>Ochrobactrum</taxon>
    </lineage>
</organism>
<gene>
    <name evidence="2" type="ORF">F3W84_08260</name>
</gene>
<evidence type="ECO:0000313" key="3">
    <source>
        <dbReference type="Proteomes" id="UP000327108"/>
    </source>
</evidence>
<proteinExistence type="predicted"/>
<evidence type="ECO:0000256" key="1">
    <source>
        <dbReference type="SAM" id="Phobius"/>
    </source>
</evidence>
<accession>A0A5N1K059</accession>
<keyword evidence="1" id="KW-0472">Membrane</keyword>
<dbReference type="EMBL" id="VYXQ01000006">
    <property type="protein sequence ID" value="KAA9369000.1"/>
    <property type="molecule type" value="Genomic_DNA"/>
</dbReference>